<reference evidence="1 2" key="2">
    <citation type="journal article" date="2013" name="Genome Biol. Evol.">
        <title>Genome sequencing of Giardia lamblia genotypes A2 and B isolates (DH and GS) and comparative analysis with the genomes of genotypes A1 and E (WB and Pig).</title>
        <authorList>
            <person name="Adam R.D."/>
            <person name="Dahlstrom E.W."/>
            <person name="Martens C.A."/>
            <person name="Bruno D.P."/>
            <person name="Barbian K.D."/>
            <person name="Ricklefs S.M."/>
            <person name="Hernandez M.M."/>
            <person name="Narla N.P."/>
            <person name="Patel R.B."/>
            <person name="Porcella S.F."/>
            <person name="Nash T.E."/>
        </authorList>
    </citation>
    <scope>NUCLEOTIDE SEQUENCE [LARGE SCALE GENOMIC DNA]</scope>
    <source>
        <strain evidence="1 2">GS</strain>
    </source>
</reference>
<proteinExistence type="predicted"/>
<accession>V6TMU1</accession>
<dbReference type="OrthoDB" id="10248884at2759"/>
<comment type="caution">
    <text evidence="1">The sequence shown here is derived from an EMBL/GenBank/DDBJ whole genome shotgun (WGS) entry which is preliminary data.</text>
</comment>
<dbReference type="EMBL" id="AHHH01000259">
    <property type="protein sequence ID" value="ESU40293.1"/>
    <property type="molecule type" value="Genomic_DNA"/>
</dbReference>
<sequence>MLHTKMEDWLPVPPSVEHFDRMSENIGVACSWTQVPSAQLAPEQHPVLLVFYPIRPTNDVYNGDTPYSASLINIQPVHPYTHVPFGLLTALCNHLPTAPALQRLVSELSPYPPPHRGLYLTRNYHLRDMHNKIVQALRHDSDDLFLKCHYSLFILPHGTTRPIEFCTYKVSPSLDTSIEELLGRLYEKEIPFRIFVPRIE</sequence>
<reference evidence="2" key="1">
    <citation type="submission" date="2012-02" db="EMBL/GenBank/DDBJ databases">
        <title>Genome sequencing of Giardia lamblia Genotypes A2 and B isolates (DH and GS) and comparative analysis with the genomes of Genotypes A1 and E (WB and Pig).</title>
        <authorList>
            <person name="Adam R."/>
            <person name="Dahlstrom E."/>
            <person name="Martens C."/>
            <person name="Bruno D."/>
            <person name="Barbian K."/>
            <person name="Porcella S.F."/>
            <person name="Nash T."/>
        </authorList>
    </citation>
    <scope>NUCLEOTIDE SEQUENCE</scope>
    <source>
        <strain evidence="2">GS</strain>
    </source>
</reference>
<dbReference type="Proteomes" id="UP000018040">
    <property type="component" value="Unassembled WGS sequence"/>
</dbReference>
<dbReference type="InterPro" id="IPR038765">
    <property type="entry name" value="Papain-like_cys_pep_sf"/>
</dbReference>
<name>V6TMU1_GIAIN</name>
<evidence type="ECO:0000313" key="2">
    <source>
        <dbReference type="Proteomes" id="UP000018040"/>
    </source>
</evidence>
<dbReference type="SUPFAM" id="SSF54001">
    <property type="entry name" value="Cysteine proteinases"/>
    <property type="match status" value="1"/>
</dbReference>
<dbReference type="VEuPathDB" id="GiardiaDB:GL50803_0010218"/>
<evidence type="ECO:0000313" key="1">
    <source>
        <dbReference type="EMBL" id="ESU40293.1"/>
    </source>
</evidence>
<gene>
    <name evidence="1" type="ORF">GSB_155191</name>
</gene>
<dbReference type="VEuPathDB" id="GiardiaDB:DHA2_150844"/>
<organism evidence="1 2">
    <name type="scientific">Giardia intestinalis</name>
    <name type="common">Giardia lamblia</name>
    <dbReference type="NCBI Taxonomy" id="5741"/>
    <lineage>
        <taxon>Eukaryota</taxon>
        <taxon>Metamonada</taxon>
        <taxon>Diplomonadida</taxon>
        <taxon>Hexamitidae</taxon>
        <taxon>Giardiinae</taxon>
        <taxon>Giardia</taxon>
    </lineage>
</organism>
<protein>
    <submittedName>
        <fullName evidence="1">Uncharacterized protein</fullName>
    </submittedName>
</protein>
<dbReference type="AlphaFoldDB" id="V6TMU1"/>